<proteinExistence type="predicted"/>
<evidence type="ECO:0000313" key="2">
    <source>
        <dbReference type="EMBL" id="QBK87985.1"/>
    </source>
</evidence>
<gene>
    <name evidence="2" type="ORF">LCMAC202_03460</name>
</gene>
<protein>
    <submittedName>
        <fullName evidence="2">Uncharacterized protein</fullName>
    </submittedName>
</protein>
<feature type="region of interest" description="Disordered" evidence="1">
    <location>
        <begin position="1"/>
        <end position="31"/>
    </location>
</feature>
<accession>A0A481YYS6</accession>
<feature type="compositionally biased region" description="Basic and acidic residues" evidence="1">
    <location>
        <begin position="1"/>
        <end position="12"/>
    </location>
</feature>
<name>A0A481YYS6_9VIRU</name>
<organism evidence="2">
    <name type="scientific">Marseillevirus LCMAC202</name>
    <dbReference type="NCBI Taxonomy" id="2506606"/>
    <lineage>
        <taxon>Viruses</taxon>
        <taxon>Varidnaviria</taxon>
        <taxon>Bamfordvirae</taxon>
        <taxon>Nucleocytoviricota</taxon>
        <taxon>Megaviricetes</taxon>
        <taxon>Pimascovirales</taxon>
        <taxon>Pimascovirales incertae sedis</taxon>
        <taxon>Marseilleviridae</taxon>
    </lineage>
</organism>
<reference evidence="2" key="1">
    <citation type="journal article" date="2019" name="MBio">
        <title>Virus Genomes from Deep Sea Sediments Expand the Ocean Megavirome and Support Independent Origins of Viral Gigantism.</title>
        <authorList>
            <person name="Backstrom D."/>
            <person name="Yutin N."/>
            <person name="Jorgensen S.L."/>
            <person name="Dharamshi J."/>
            <person name="Homa F."/>
            <person name="Zaremba-Niedwiedzka K."/>
            <person name="Spang A."/>
            <person name="Wolf Y.I."/>
            <person name="Koonin E.V."/>
            <person name="Ettema T.J."/>
        </authorList>
    </citation>
    <scope>NUCLEOTIDE SEQUENCE</scope>
</reference>
<dbReference type="EMBL" id="MK500372">
    <property type="protein sequence ID" value="QBK87985.1"/>
    <property type="molecule type" value="Genomic_DNA"/>
</dbReference>
<evidence type="ECO:0000256" key="1">
    <source>
        <dbReference type="SAM" id="MobiDB-lite"/>
    </source>
</evidence>
<sequence length="31" mass="3346">MKRSKEPSEKSKKLISGAAAPEISFLAEPQS</sequence>